<dbReference type="PANTHER" id="PTHR10773:SF19">
    <property type="match status" value="1"/>
</dbReference>
<dbReference type="EMBL" id="GBHO01012943">
    <property type="protein sequence ID" value="JAG30661.1"/>
    <property type="molecule type" value="Transcribed_RNA"/>
</dbReference>
<sequence length="117" mass="13582">DEDSTSEDSGGPSTKKKSRKRRSNPEEWKVNVAKKRHNLGKSYTSKKSKQTVQRRKMRAPCHGSECSFNCSTKIKERERFKIFQKFWGYGSIQKRRDFISRCVSEVPALTNGPPDQR</sequence>
<dbReference type="PANTHER" id="PTHR10773">
    <property type="entry name" value="DNA-DIRECTED RNA POLYMERASES I, II, AND III SUBUNIT RPABC2"/>
    <property type="match status" value="1"/>
</dbReference>
<proteinExistence type="predicted"/>
<feature type="region of interest" description="Disordered" evidence="1">
    <location>
        <begin position="1"/>
        <end position="58"/>
    </location>
</feature>
<reference evidence="2" key="1">
    <citation type="journal article" date="2014" name="PLoS ONE">
        <title>Transcriptome-Based Identification of ABC Transporters in the Western Tarnished Plant Bug Lygus hesperus.</title>
        <authorList>
            <person name="Hull J.J."/>
            <person name="Chaney K."/>
            <person name="Geib S.M."/>
            <person name="Fabrick J.A."/>
            <person name="Brent C.S."/>
            <person name="Walsh D."/>
            <person name="Lavine L.C."/>
        </authorList>
    </citation>
    <scope>NUCLEOTIDE SEQUENCE</scope>
</reference>
<dbReference type="AlphaFoldDB" id="A0A0A9YGA5"/>
<feature type="non-terminal residue" evidence="2">
    <location>
        <position position="117"/>
    </location>
</feature>
<organism evidence="2">
    <name type="scientific">Lygus hesperus</name>
    <name type="common">Western plant bug</name>
    <dbReference type="NCBI Taxonomy" id="30085"/>
    <lineage>
        <taxon>Eukaryota</taxon>
        <taxon>Metazoa</taxon>
        <taxon>Ecdysozoa</taxon>
        <taxon>Arthropoda</taxon>
        <taxon>Hexapoda</taxon>
        <taxon>Insecta</taxon>
        <taxon>Pterygota</taxon>
        <taxon>Neoptera</taxon>
        <taxon>Paraneoptera</taxon>
        <taxon>Hemiptera</taxon>
        <taxon>Heteroptera</taxon>
        <taxon>Panheteroptera</taxon>
        <taxon>Cimicomorpha</taxon>
        <taxon>Miridae</taxon>
        <taxon>Mirini</taxon>
        <taxon>Lygus</taxon>
    </lineage>
</organism>
<name>A0A0A9YGA5_LYGHE</name>
<evidence type="ECO:0000313" key="2">
    <source>
        <dbReference type="EMBL" id="JAG30661.1"/>
    </source>
</evidence>
<feature type="compositionally biased region" description="Basic residues" evidence="1">
    <location>
        <begin position="32"/>
        <end position="58"/>
    </location>
</feature>
<reference evidence="2" key="2">
    <citation type="submission" date="2014-07" db="EMBL/GenBank/DDBJ databases">
        <authorList>
            <person name="Hull J."/>
        </authorList>
    </citation>
    <scope>NUCLEOTIDE SEQUENCE</scope>
</reference>
<feature type="non-terminal residue" evidence="2">
    <location>
        <position position="1"/>
    </location>
</feature>
<protein>
    <submittedName>
        <fullName evidence="2">Putative malate:quinone oxidoreductase 1</fullName>
    </submittedName>
</protein>
<gene>
    <name evidence="2" type="primary">mqo1</name>
    <name evidence="2" type="ORF">CM83_219</name>
</gene>
<accession>A0A0A9YGA5</accession>
<evidence type="ECO:0000256" key="1">
    <source>
        <dbReference type="SAM" id="MobiDB-lite"/>
    </source>
</evidence>